<accession>A0A9X3N7X1</accession>
<proteinExistence type="predicted"/>
<reference evidence="3" key="1">
    <citation type="submission" date="2022-10" db="EMBL/GenBank/DDBJ databases">
        <title>The WGS of Solirubrobacter phytolaccae KCTC 29190.</title>
        <authorList>
            <person name="Jiang Z."/>
        </authorList>
    </citation>
    <scope>NUCLEOTIDE SEQUENCE</scope>
    <source>
        <strain evidence="3">KCTC 29190</strain>
    </source>
</reference>
<dbReference type="SUPFAM" id="SSF82171">
    <property type="entry name" value="DPP6 N-terminal domain-like"/>
    <property type="match status" value="1"/>
</dbReference>
<dbReference type="AlphaFoldDB" id="A0A9X3N7X1"/>
<keyword evidence="4" id="KW-1185">Reference proteome</keyword>
<evidence type="ECO:0000256" key="2">
    <source>
        <dbReference type="SAM" id="SignalP"/>
    </source>
</evidence>
<comment type="caution">
    <text evidence="3">The sequence shown here is derived from an EMBL/GenBank/DDBJ whole genome shotgun (WGS) entry which is preliminary data.</text>
</comment>
<keyword evidence="2" id="KW-0732">Signal</keyword>
<organism evidence="3 4">
    <name type="scientific">Solirubrobacter phytolaccae</name>
    <dbReference type="NCBI Taxonomy" id="1404360"/>
    <lineage>
        <taxon>Bacteria</taxon>
        <taxon>Bacillati</taxon>
        <taxon>Actinomycetota</taxon>
        <taxon>Thermoleophilia</taxon>
        <taxon>Solirubrobacterales</taxon>
        <taxon>Solirubrobacteraceae</taxon>
        <taxon>Solirubrobacter</taxon>
    </lineage>
</organism>
<evidence type="ECO:0000313" key="4">
    <source>
        <dbReference type="Proteomes" id="UP001147653"/>
    </source>
</evidence>
<dbReference type="EMBL" id="JAPDDP010000009">
    <property type="protein sequence ID" value="MDA0180105.1"/>
    <property type="molecule type" value="Genomic_DNA"/>
</dbReference>
<name>A0A9X3N7X1_9ACTN</name>
<protein>
    <recommendedName>
        <fullName evidence="5">Fibronectin type-III domain-containing protein</fullName>
    </recommendedName>
</protein>
<dbReference type="Proteomes" id="UP001147653">
    <property type="component" value="Unassembled WGS sequence"/>
</dbReference>
<sequence>MSGPCRLAVVVALALPASADAAPLSELPFQRLPDGTACLAPTGAPAELSRWAGGGAELLTATASGLGRPTLVPLGELTGCPRADADATGAAVVAGATEDALRVALREPGGTGFGTPVTLAAAENVFDLSVAVSPHGDAVVTWAEYAFSPRRVRLRVARRDAGGSFGTPTDLVPWRPDRGSTGVLAAMAADGEAVVLTREPTGTSKDWASTDTVRTGARGTPLGPATPLPPDVYGLALGVGPDGRVVVAATSGGSVAVLERPRGGPLSAPQPVTDPKAAVNADQLAVAFGADGRTVVAWHEEGAGTTGAAVRDGATGFGRPIVIVPPPKLPPLQGVGLGLPVVRPLPPLQAAVAPDGRVSVAWTDGDVRLATLAGTAVVERARLGSRLRDPEGLSLLALPDGRRALAWTNQDRFDDDSPARTHYALEGAPAAREPAAPRVTIGTPRESALRPGQWLVLPVRCSAACDLSVTYGNTRSDDGFQHALSRAGTVMVRLPPSNRGIAPARPGPVKITVRSSAPGARTVTRTVATPRLRRLPALPLPRIEDVRARRLSGGRVEVRWRMSSDARDTLLSVTGTRTRAESQDDNPAVDALWGQRRRSYRVVLEDAADTRWVRVEVMQLIGERKRTVTVRLPV</sequence>
<gene>
    <name evidence="3" type="ORF">OJ997_07340</name>
</gene>
<evidence type="ECO:0000256" key="1">
    <source>
        <dbReference type="SAM" id="MobiDB-lite"/>
    </source>
</evidence>
<dbReference type="RefSeq" id="WP_270024415.1">
    <property type="nucleotide sequence ID" value="NZ_JAPDDP010000009.1"/>
</dbReference>
<feature type="compositionally biased region" description="Polar residues" evidence="1">
    <location>
        <begin position="201"/>
        <end position="213"/>
    </location>
</feature>
<feature type="signal peptide" evidence="2">
    <location>
        <begin position="1"/>
        <end position="21"/>
    </location>
</feature>
<evidence type="ECO:0008006" key="5">
    <source>
        <dbReference type="Google" id="ProtNLM"/>
    </source>
</evidence>
<feature type="chain" id="PRO_5040875311" description="Fibronectin type-III domain-containing protein" evidence="2">
    <location>
        <begin position="22"/>
        <end position="634"/>
    </location>
</feature>
<evidence type="ECO:0000313" key="3">
    <source>
        <dbReference type="EMBL" id="MDA0180105.1"/>
    </source>
</evidence>
<feature type="region of interest" description="Disordered" evidence="1">
    <location>
        <begin position="201"/>
        <end position="226"/>
    </location>
</feature>